<accession>A0AAP0L512</accession>
<dbReference type="SUPFAM" id="SSF54106">
    <property type="entry name" value="LysM domain"/>
    <property type="match status" value="1"/>
</dbReference>
<dbReference type="Proteomes" id="UP001420932">
    <property type="component" value="Unassembled WGS sequence"/>
</dbReference>
<dbReference type="AlphaFoldDB" id="A0AAP0L512"/>
<sequence>MSLRADSGKKIGGGGEGRLLQEIEALGRALYVNKNAPNTFISAAAAAAAARASDSRSKSAGKSHSSEPKLNPRFVKGEESSSLSSSSSSSHKDKKSSSIWNWKPLKALSHIRNRRFNCCFSLQVHSIEGLTPDFDNVSLCVHWRRRDVGLQTRPSKGFNGRAEFEEVLTHRCSVYGSGNGPHHSAKYEAKYFLLYALIVGAADIDLGKHRIDMTRLLPLTLEELEEDKSTGKWTTSFKLSGKAKGAILNVSFGFLITGDDSVASSASRNATVSSKLKQIFLSKDLPPPPPPFRSVDEVKILHEVLPTSKSDLAGSVSFLYQKLDERKLDCFDDTKPEFEVFSGDSELLKLKTSAVLETGKENLGIECEDTEFTVVEQGIEVPAAEPIKVEETAVEADDGPAEETTMLDGIGKDEPDAQDDCPASCVEELAADASISKEFQYDDEESAVVELETAFENLSTFDSVGSGNPQVENEFFGQSKDAETESNYKPSKLGRSLSFDEVTNSVASEFLSMLGIEHSPFGLSSDSDPESPREQLLRQFEKDALASGSSLFDFGIDDMDAGYPNDSTTYCKPEGAFEDFELSSVVEAAEAEHKNLTQFMESKTRAKMLENLETEELMREWGLDEKAFQSSPPPNSTDGFGSPIALPPPEPSELPSLGDGFGPFSSPVVVPAEMGSGVMDILQHLASVGIEKLSMQAKKLMPLEDIAGKSVQQLAWEALPCLETPQSQRQSVQLELGGALQDALSWGKKDNGGSSRHRSGNSGSRLSKGEMGSEFDSLEDLAPLAMDKIEALAMEGLRIQSGMSNEEAPSNISSQAVGEMPGFEGRKTCFGMEGAGSMQLLEMIDGGNDVDGLMGLSISLDEWMRLDSGIMEDDDEEISKRTSKILAAHHANSLDMIRGESRGDRRKGKGSGRKCGLLGNNFTVALMVQLRDPLRNYEPVGTPMLSLIQVERVFVPPKPKIFCTVSERRSSEEDEEFVECLPKDAKEKTEENKEELEPIPQFKITQVHVAGLKPEPGKSKLWGTPKQQQSGSRWLLATGMGKNNKHPFMKSRTTAKSSPSPSSPQATTTVQPGETLWSISARVHGNGEKWKELAALNPHIRNPNVIFPNETIRLK</sequence>
<evidence type="ECO:0000313" key="4">
    <source>
        <dbReference type="EMBL" id="KAK9164511.1"/>
    </source>
</evidence>
<dbReference type="InterPro" id="IPR039614">
    <property type="entry name" value="PMI1-like"/>
</dbReference>
<feature type="domain" description="LysM" evidence="2">
    <location>
        <begin position="1066"/>
        <end position="1114"/>
    </location>
</feature>
<organism evidence="4 5">
    <name type="scientific">Stephania yunnanensis</name>
    <dbReference type="NCBI Taxonomy" id="152371"/>
    <lineage>
        <taxon>Eukaryota</taxon>
        <taxon>Viridiplantae</taxon>
        <taxon>Streptophyta</taxon>
        <taxon>Embryophyta</taxon>
        <taxon>Tracheophyta</taxon>
        <taxon>Spermatophyta</taxon>
        <taxon>Magnoliopsida</taxon>
        <taxon>Ranunculales</taxon>
        <taxon>Menispermaceae</taxon>
        <taxon>Menispermoideae</taxon>
        <taxon>Cissampelideae</taxon>
        <taxon>Stephania</taxon>
    </lineage>
</organism>
<dbReference type="PANTHER" id="PTHR33414">
    <property type="entry name" value="PROTEIN PLASTID MOVEMENT IMPAIRED 1-RELATED 1"/>
    <property type="match status" value="1"/>
</dbReference>
<dbReference type="PANTHER" id="PTHR33414:SF1">
    <property type="entry name" value="PROTEIN PLASTID MOVEMENT IMPAIRED 1-RELATED 1"/>
    <property type="match status" value="1"/>
</dbReference>
<dbReference type="Gene3D" id="3.10.350.10">
    <property type="entry name" value="LysM domain"/>
    <property type="match status" value="1"/>
</dbReference>
<dbReference type="InterPro" id="IPR019448">
    <property type="entry name" value="NT-C2"/>
</dbReference>
<name>A0AAP0L512_9MAGN</name>
<feature type="region of interest" description="Disordered" evidence="1">
    <location>
        <begin position="745"/>
        <end position="774"/>
    </location>
</feature>
<feature type="domain" description="C2 NT-type" evidence="3">
    <location>
        <begin position="108"/>
        <end position="256"/>
    </location>
</feature>
<dbReference type="SMART" id="SM00257">
    <property type="entry name" value="LysM"/>
    <property type="match status" value="1"/>
</dbReference>
<gene>
    <name evidence="4" type="ORF">Syun_005413</name>
</gene>
<dbReference type="Pfam" id="PF10358">
    <property type="entry name" value="NT-C2"/>
    <property type="match status" value="1"/>
</dbReference>
<dbReference type="InterPro" id="IPR048972">
    <property type="entry name" value="PMI1_PMIR1-2_C"/>
</dbReference>
<dbReference type="InterPro" id="IPR018392">
    <property type="entry name" value="LysM"/>
</dbReference>
<dbReference type="InterPro" id="IPR036779">
    <property type="entry name" value="LysM_dom_sf"/>
</dbReference>
<evidence type="ECO:0000259" key="3">
    <source>
        <dbReference type="PROSITE" id="PS51840"/>
    </source>
</evidence>
<feature type="region of interest" description="Disordered" evidence="1">
    <location>
        <begin position="52"/>
        <end position="96"/>
    </location>
</feature>
<evidence type="ECO:0000256" key="1">
    <source>
        <dbReference type="SAM" id="MobiDB-lite"/>
    </source>
</evidence>
<dbReference type="EMBL" id="JBBNAF010000002">
    <property type="protein sequence ID" value="KAK9164511.1"/>
    <property type="molecule type" value="Genomic_DNA"/>
</dbReference>
<comment type="caution">
    <text evidence="4">The sequence shown here is derived from an EMBL/GenBank/DDBJ whole genome shotgun (WGS) entry which is preliminary data.</text>
</comment>
<proteinExistence type="predicted"/>
<evidence type="ECO:0000259" key="2">
    <source>
        <dbReference type="PROSITE" id="PS51782"/>
    </source>
</evidence>
<feature type="compositionally biased region" description="Low complexity" evidence="1">
    <location>
        <begin position="80"/>
        <end position="89"/>
    </location>
</feature>
<dbReference type="CDD" id="cd00118">
    <property type="entry name" value="LysM"/>
    <property type="match status" value="1"/>
</dbReference>
<feature type="region of interest" description="Disordered" evidence="1">
    <location>
        <begin position="1038"/>
        <end position="1075"/>
    </location>
</feature>
<evidence type="ECO:0000313" key="5">
    <source>
        <dbReference type="Proteomes" id="UP001420932"/>
    </source>
</evidence>
<feature type="region of interest" description="Disordered" evidence="1">
    <location>
        <begin position="627"/>
        <end position="660"/>
    </location>
</feature>
<protein>
    <recommendedName>
        <fullName evidence="6">LysM domain-containing protein</fullName>
    </recommendedName>
</protein>
<dbReference type="PROSITE" id="PS51840">
    <property type="entry name" value="C2_NT"/>
    <property type="match status" value="1"/>
</dbReference>
<dbReference type="Pfam" id="PF01476">
    <property type="entry name" value="LysM"/>
    <property type="match status" value="1"/>
</dbReference>
<dbReference type="Pfam" id="PF21745">
    <property type="entry name" value="PMI1_PMIR1-2_C"/>
    <property type="match status" value="1"/>
</dbReference>
<keyword evidence="5" id="KW-1185">Reference proteome</keyword>
<feature type="compositionally biased region" description="Low complexity" evidence="1">
    <location>
        <begin position="1050"/>
        <end position="1072"/>
    </location>
</feature>
<evidence type="ECO:0008006" key="6">
    <source>
        <dbReference type="Google" id="ProtNLM"/>
    </source>
</evidence>
<reference evidence="4 5" key="1">
    <citation type="submission" date="2024-01" db="EMBL/GenBank/DDBJ databases">
        <title>Genome assemblies of Stephania.</title>
        <authorList>
            <person name="Yang L."/>
        </authorList>
    </citation>
    <scope>NUCLEOTIDE SEQUENCE [LARGE SCALE GENOMIC DNA]</scope>
    <source>
        <strain evidence="4">YNDBR</strain>
        <tissue evidence="4">Leaf</tissue>
    </source>
</reference>
<dbReference type="PROSITE" id="PS51782">
    <property type="entry name" value="LYSM"/>
    <property type="match status" value="1"/>
</dbReference>
<feature type="compositionally biased region" description="Low complexity" evidence="1">
    <location>
        <begin position="52"/>
        <end position="63"/>
    </location>
</feature>